<dbReference type="InterPro" id="IPR036640">
    <property type="entry name" value="ABC1_TM_sf"/>
</dbReference>
<feature type="region of interest" description="Disordered" evidence="9">
    <location>
        <begin position="621"/>
        <end position="653"/>
    </location>
</feature>
<feature type="transmembrane region" description="Helical" evidence="10">
    <location>
        <begin position="1073"/>
        <end position="1100"/>
    </location>
</feature>
<evidence type="ECO:0000256" key="1">
    <source>
        <dbReference type="ARBA" id="ARBA00004141"/>
    </source>
</evidence>
<evidence type="ECO:0000256" key="7">
    <source>
        <dbReference type="ARBA" id="ARBA00022989"/>
    </source>
</evidence>
<dbReference type="PROSITE" id="PS00211">
    <property type="entry name" value="ABC_TRANSPORTER_1"/>
    <property type="match status" value="1"/>
</dbReference>
<dbReference type="GO" id="GO:0005524">
    <property type="term" value="F:ATP binding"/>
    <property type="evidence" value="ECO:0007669"/>
    <property type="project" value="UniProtKB-KW"/>
</dbReference>
<gene>
    <name evidence="13" type="ORF">CBRE1094_LOCUS37708</name>
</gene>
<dbReference type="InterPro" id="IPR050173">
    <property type="entry name" value="ABC_transporter_C-like"/>
</dbReference>
<feature type="domain" description="ABC transmembrane type-1" evidence="12">
    <location>
        <begin position="1036"/>
        <end position="1315"/>
    </location>
</feature>
<feature type="transmembrane region" description="Helical" evidence="10">
    <location>
        <begin position="1150"/>
        <end position="1168"/>
    </location>
</feature>
<feature type="domain" description="ABC transporter" evidence="11">
    <location>
        <begin position="1392"/>
        <end position="1627"/>
    </location>
</feature>
<dbReference type="CDD" id="cd18604">
    <property type="entry name" value="ABC_6TM_VMR1_D2_like"/>
    <property type="match status" value="1"/>
</dbReference>
<keyword evidence="7 10" id="KW-1133">Transmembrane helix</keyword>
<dbReference type="Gene3D" id="3.40.50.300">
    <property type="entry name" value="P-loop containing nucleotide triphosphate hydrolases"/>
    <property type="match status" value="2"/>
</dbReference>
<keyword evidence="4" id="KW-0677">Repeat</keyword>
<evidence type="ECO:0000256" key="4">
    <source>
        <dbReference type="ARBA" id="ARBA00022737"/>
    </source>
</evidence>
<dbReference type="FunFam" id="3.40.50.300:FF:000997">
    <property type="entry name" value="Multidrug resistance-associated protein 1"/>
    <property type="match status" value="1"/>
</dbReference>
<dbReference type="GO" id="GO:0140359">
    <property type="term" value="F:ABC-type transporter activity"/>
    <property type="evidence" value="ECO:0007669"/>
    <property type="project" value="InterPro"/>
</dbReference>
<feature type="transmembrane region" description="Helical" evidence="10">
    <location>
        <begin position="1174"/>
        <end position="1192"/>
    </location>
</feature>
<reference evidence="13" key="1">
    <citation type="submission" date="2021-01" db="EMBL/GenBank/DDBJ databases">
        <authorList>
            <person name="Corre E."/>
            <person name="Pelletier E."/>
            <person name="Niang G."/>
            <person name="Scheremetjew M."/>
            <person name="Finn R."/>
            <person name="Kale V."/>
            <person name="Holt S."/>
            <person name="Cochrane G."/>
            <person name="Meng A."/>
            <person name="Brown T."/>
            <person name="Cohen L."/>
        </authorList>
    </citation>
    <scope>NUCLEOTIDE SEQUENCE</scope>
    <source>
        <strain evidence="13">UTEX LB 985</strain>
    </source>
</reference>
<keyword evidence="5" id="KW-0547">Nucleotide-binding</keyword>
<evidence type="ECO:0000256" key="6">
    <source>
        <dbReference type="ARBA" id="ARBA00022840"/>
    </source>
</evidence>
<feature type="transmembrane region" description="Helical" evidence="10">
    <location>
        <begin position="400"/>
        <end position="420"/>
    </location>
</feature>
<dbReference type="InterPro" id="IPR003593">
    <property type="entry name" value="AAA+_ATPase"/>
</dbReference>
<accession>A0A7S2NAI8</accession>
<dbReference type="CDD" id="cd18579">
    <property type="entry name" value="ABC_6TM_ABCC_D1"/>
    <property type="match status" value="1"/>
</dbReference>
<evidence type="ECO:0000256" key="5">
    <source>
        <dbReference type="ARBA" id="ARBA00022741"/>
    </source>
</evidence>
<dbReference type="FunFam" id="3.40.50.300:FF:000838">
    <property type="entry name" value="ABC multidrug transporter (Eurofung)"/>
    <property type="match status" value="1"/>
</dbReference>
<dbReference type="CDD" id="cd03250">
    <property type="entry name" value="ABCC_MRP_domain1"/>
    <property type="match status" value="1"/>
</dbReference>
<dbReference type="EMBL" id="HBGU01069120">
    <property type="protein sequence ID" value="CAD9530046.1"/>
    <property type="molecule type" value="Transcribed_RNA"/>
</dbReference>
<evidence type="ECO:0000313" key="13">
    <source>
        <dbReference type="EMBL" id="CAD9530046.1"/>
    </source>
</evidence>
<name>A0A7S2NAI8_9EUKA</name>
<dbReference type="InterPro" id="IPR003439">
    <property type="entry name" value="ABC_transporter-like_ATP-bd"/>
</dbReference>
<keyword evidence="2" id="KW-0813">Transport</keyword>
<keyword evidence="6" id="KW-0067">ATP-binding</keyword>
<dbReference type="SUPFAM" id="SSF90123">
    <property type="entry name" value="ABC transporter transmembrane region"/>
    <property type="match status" value="2"/>
</dbReference>
<comment type="subcellular location">
    <subcellularLocation>
        <location evidence="1">Membrane</location>
        <topology evidence="1">Multi-pass membrane protein</topology>
    </subcellularLocation>
</comment>
<evidence type="ECO:0000256" key="2">
    <source>
        <dbReference type="ARBA" id="ARBA00022448"/>
    </source>
</evidence>
<protein>
    <submittedName>
        <fullName evidence="13">Uncharacterized protein</fullName>
    </submittedName>
</protein>
<dbReference type="InterPro" id="IPR027417">
    <property type="entry name" value="P-loop_NTPase"/>
</dbReference>
<feature type="transmembrane region" description="Helical" evidence="10">
    <location>
        <begin position="1266"/>
        <end position="1285"/>
    </location>
</feature>
<dbReference type="Pfam" id="PF00664">
    <property type="entry name" value="ABC_membrane"/>
    <property type="match status" value="2"/>
</dbReference>
<dbReference type="SUPFAM" id="SSF52540">
    <property type="entry name" value="P-loop containing nucleoside triphosphate hydrolases"/>
    <property type="match status" value="2"/>
</dbReference>
<proteinExistence type="predicted"/>
<feature type="domain" description="ABC transmembrane type-1" evidence="12">
    <location>
        <begin position="301"/>
        <end position="582"/>
    </location>
</feature>
<keyword evidence="8 10" id="KW-0472">Membrane</keyword>
<dbReference type="Gene3D" id="1.20.1560.10">
    <property type="entry name" value="ABC transporter type 1, transmembrane domain"/>
    <property type="match status" value="2"/>
</dbReference>
<dbReference type="PANTHER" id="PTHR24223">
    <property type="entry name" value="ATP-BINDING CASSETTE SUB-FAMILY C"/>
    <property type="match status" value="1"/>
</dbReference>
<dbReference type="PROSITE" id="PS50929">
    <property type="entry name" value="ABC_TM1F"/>
    <property type="match status" value="2"/>
</dbReference>
<evidence type="ECO:0000256" key="8">
    <source>
        <dbReference type="ARBA" id="ARBA00023136"/>
    </source>
</evidence>
<feature type="domain" description="ABC transporter" evidence="11">
    <location>
        <begin position="706"/>
        <end position="928"/>
    </location>
</feature>
<evidence type="ECO:0000256" key="10">
    <source>
        <dbReference type="SAM" id="Phobius"/>
    </source>
</evidence>
<feature type="compositionally biased region" description="Gly residues" evidence="9">
    <location>
        <begin position="989"/>
        <end position="998"/>
    </location>
</feature>
<feature type="transmembrane region" description="Helical" evidence="10">
    <location>
        <begin position="1017"/>
        <end position="1040"/>
    </location>
</feature>
<feature type="region of interest" description="Disordered" evidence="9">
    <location>
        <begin position="927"/>
        <end position="1000"/>
    </location>
</feature>
<dbReference type="CDD" id="cd03244">
    <property type="entry name" value="ABCC_MRP_domain2"/>
    <property type="match status" value="1"/>
</dbReference>
<sequence>MDATVGDITYGAVGAAGLALLLAVVARCCISFVPAATLTALHLQESLLPIDNAQSVTHVMLPATKLLPCFLSAICYILTVTEAVRLGLEGPSWPPGLRLLSFLMLGVAVEVESSIAPPHGARLPRATLYRLRAALRFVCAAVLAISRLEPPLARLLHAMGAQHSELSAGDPEPDWEPDMIGGIEALLAAAFLLAFFLGPPTLQAYETPPPPMRTAWLLPKLLYTFWLPTIWQLMRTAQRREEPIGVADLPTLEPAMTASAAWATGETLRTRRESARRRAEAKPRLFSEMWRVMRVDASLQFAWCCCVLVVEYAAPFGMMGLIGYIGDSTTGEAIPPKAFAFGAAVALGPLMLNACHGQANASGWRFGVKLRAYITRAVCEKALRFDASATDQSIGQMTNLLAVDTQNIVQFAGFAAWLWLEGMQMLCTLGALFWILGPAAVGGLAVCLFAFPVNAFVMRRVKVLQEKLMKQKDKRMALITECINAIRAIKLHAWEDEFEARIAAERKKEVATLFAFQRLNAVTSTLWLTQPTIAGLASFLLASRAFPPYRITAAQGFTSLTLFQLLSVSLTFLPYVINTAIQANVGLQRISRFLSLDDVDGRDDGAGLCLERGEVVVRQASFAWKQPPPSDEEGGKKKSKRGKRASAVEKSTEATTAPLLASAVNGTSTATPHPATPASATSPAITSVSSIPAALVAAADAHAAATEARSAAPSAVPPASTLTEIEVSIKPGELVLICGPTGCGKSSLLNALLGDIPRLSGRAALSGKVSYCPQRAWLANAPLRDNIVFGAPFDSTRYEAVLDACALRDDLKLLPAGDATEIGEKGINLSGGQQQRVNLARACYADSDIVILDDVLSAVDAHVGAHLFDQCILGLLSGRTRVLVTHSTTLAFSRADHIVVMDQGRVLASGPPTSAAPEIQTLARQAISNPSSRGSSRVGSTLDLSALPPSEVNSNSHGSSIHGASGNAANNARKMPRANGNGRGKDTEGGGARGGAGSGTIVTDEERARGAAKLSTYLFYLRAAGGLPFAAAFCSLLGLYSTMNPLQSIALKSWMASMEGHGARSPASTNACLIYLAAALGLILLTLCRNIILPCASVAASRKLHGGMMRSVMRAPISWYEATPLGRILNRFSADIAAIDQSVASQFKDVVVFSFNVVAIALICSLGTGHAVATATVLAAVACASILSYLVYSVYRTVAREQKRLESITKSPLLAFFGELVSGAAVARAFGPSDMRRMVETADGRVDDANRALYYLQAQTNQWLKVSMNCIGSLVTSAVVITVLWQRDKLEGGDAGLTLSYSTQFVGAISALLNLRTVLEISMNDVERIGEYTTTLPAEAYDVQPTTSSATAGPSSNTSAIATAISNSATAAATALTVTAALSPEWPADGAIEFKNVRLQYATAATPVFSSLSFSIPPRTRVGVVGRTGAGKSSLAVALFRTIELSAGTITIDGVDARGVPLQRLRGALSIIQQEPTLFQGTIRYNLAPVSSHTSLELWEALRRAGLDAKVASMPNGLDADVAEAGGNLSAGERQLLCMARAMLRRRPVLVMDEATASVDHATDGRIQTMIKRDFRGNTTVLTIAHRLHTVAFYDRILLLGGGEVVEYDTPLTLLSVRGGAFHKLAEESGDMEGLMAAAAEAAPTD</sequence>
<dbReference type="GO" id="GO:0016887">
    <property type="term" value="F:ATP hydrolysis activity"/>
    <property type="evidence" value="ECO:0007669"/>
    <property type="project" value="InterPro"/>
</dbReference>
<dbReference type="SMART" id="SM00382">
    <property type="entry name" value="AAA"/>
    <property type="match status" value="2"/>
</dbReference>
<evidence type="ECO:0000259" key="11">
    <source>
        <dbReference type="PROSITE" id="PS50893"/>
    </source>
</evidence>
<feature type="transmembrane region" description="Helical" evidence="10">
    <location>
        <begin position="338"/>
        <end position="355"/>
    </location>
</feature>
<dbReference type="Pfam" id="PF00005">
    <property type="entry name" value="ABC_tran"/>
    <property type="match status" value="2"/>
</dbReference>
<feature type="transmembrane region" description="Helical" evidence="10">
    <location>
        <begin position="301"/>
        <end position="326"/>
    </location>
</feature>
<feature type="transmembrane region" description="Helical" evidence="10">
    <location>
        <begin position="179"/>
        <end position="198"/>
    </location>
</feature>
<organism evidence="13">
    <name type="scientific">Haptolina brevifila</name>
    <dbReference type="NCBI Taxonomy" id="156173"/>
    <lineage>
        <taxon>Eukaryota</taxon>
        <taxon>Haptista</taxon>
        <taxon>Haptophyta</taxon>
        <taxon>Prymnesiophyceae</taxon>
        <taxon>Prymnesiales</taxon>
        <taxon>Prymnesiaceae</taxon>
        <taxon>Haptolina</taxon>
    </lineage>
</organism>
<dbReference type="PROSITE" id="PS50893">
    <property type="entry name" value="ABC_TRANSPORTER_2"/>
    <property type="match status" value="2"/>
</dbReference>
<keyword evidence="3 10" id="KW-0812">Transmembrane</keyword>
<dbReference type="InterPro" id="IPR017871">
    <property type="entry name" value="ABC_transporter-like_CS"/>
</dbReference>
<dbReference type="PANTHER" id="PTHR24223:SF415">
    <property type="entry name" value="FI20190P1"/>
    <property type="match status" value="1"/>
</dbReference>
<feature type="compositionally biased region" description="Polar residues" evidence="9">
    <location>
        <begin position="927"/>
        <end position="943"/>
    </location>
</feature>
<evidence type="ECO:0000259" key="12">
    <source>
        <dbReference type="PROSITE" id="PS50929"/>
    </source>
</evidence>
<feature type="transmembrane region" description="Helical" evidence="10">
    <location>
        <begin position="12"/>
        <end position="38"/>
    </location>
</feature>
<dbReference type="GO" id="GO:0016020">
    <property type="term" value="C:membrane"/>
    <property type="evidence" value="ECO:0007669"/>
    <property type="project" value="UniProtKB-SubCell"/>
</dbReference>
<evidence type="ECO:0000256" key="3">
    <source>
        <dbReference type="ARBA" id="ARBA00022692"/>
    </source>
</evidence>
<dbReference type="InterPro" id="IPR044746">
    <property type="entry name" value="ABCC_6TM_D1"/>
</dbReference>
<evidence type="ECO:0000256" key="9">
    <source>
        <dbReference type="SAM" id="MobiDB-lite"/>
    </source>
</evidence>
<dbReference type="InterPro" id="IPR011527">
    <property type="entry name" value="ABC1_TM_dom"/>
</dbReference>
<feature type="transmembrane region" description="Helical" evidence="10">
    <location>
        <begin position="432"/>
        <end position="457"/>
    </location>
</feature>
<dbReference type="FunFam" id="1.20.1560.10:FF:000013">
    <property type="entry name" value="ABC transporter C family member 2"/>
    <property type="match status" value="1"/>
</dbReference>